<protein>
    <submittedName>
        <fullName evidence="1">Uncharacterized protein</fullName>
    </submittedName>
</protein>
<evidence type="ECO:0000313" key="1">
    <source>
        <dbReference type="EMBL" id="CAB3981600.1"/>
    </source>
</evidence>
<dbReference type="Proteomes" id="UP001152795">
    <property type="component" value="Unassembled WGS sequence"/>
</dbReference>
<proteinExistence type="predicted"/>
<comment type="caution">
    <text evidence="1">The sequence shown here is derived from an EMBL/GenBank/DDBJ whole genome shotgun (WGS) entry which is preliminary data.</text>
</comment>
<gene>
    <name evidence="1" type="ORF">PACLA_8A027452</name>
</gene>
<sequence>MARSRRIFGKIPEDHGKISQDFWQDHGKILLDFGCCQAKWGKASQKNETSCKSVEGGPQKKRKVTDQFLLKLCGVESHEFHTAGEGPGLHEPIDPLIVKKMKEMEVTGAHSAVEVRLHLHTFMSCFGARIFHLNVTIQQMDGDI</sequence>
<dbReference type="EMBL" id="CACRXK020000408">
    <property type="protein sequence ID" value="CAB3981600.1"/>
    <property type="molecule type" value="Genomic_DNA"/>
</dbReference>
<keyword evidence="2" id="KW-1185">Reference proteome</keyword>
<accession>A0A7D9HF06</accession>
<name>A0A7D9HF06_PARCT</name>
<organism evidence="1 2">
    <name type="scientific">Paramuricea clavata</name>
    <name type="common">Red gorgonian</name>
    <name type="synonym">Violescent sea-whip</name>
    <dbReference type="NCBI Taxonomy" id="317549"/>
    <lineage>
        <taxon>Eukaryota</taxon>
        <taxon>Metazoa</taxon>
        <taxon>Cnidaria</taxon>
        <taxon>Anthozoa</taxon>
        <taxon>Octocorallia</taxon>
        <taxon>Malacalcyonacea</taxon>
        <taxon>Plexauridae</taxon>
        <taxon>Paramuricea</taxon>
    </lineage>
</organism>
<evidence type="ECO:0000313" key="2">
    <source>
        <dbReference type="Proteomes" id="UP001152795"/>
    </source>
</evidence>
<dbReference type="AlphaFoldDB" id="A0A7D9HF06"/>
<reference evidence="1" key="1">
    <citation type="submission" date="2020-04" db="EMBL/GenBank/DDBJ databases">
        <authorList>
            <person name="Alioto T."/>
            <person name="Alioto T."/>
            <person name="Gomez Garrido J."/>
        </authorList>
    </citation>
    <scope>NUCLEOTIDE SEQUENCE</scope>
    <source>
        <strain evidence="1">A484AB</strain>
    </source>
</reference>